<dbReference type="AlphaFoldDB" id="A0A9J6FJB4"/>
<proteinExistence type="predicted"/>
<protein>
    <submittedName>
        <fullName evidence="1">Uncharacterized protein</fullName>
    </submittedName>
</protein>
<reference evidence="1 2" key="1">
    <citation type="journal article" date="2020" name="Cell">
        <title>Large-Scale Comparative Analyses of Tick Genomes Elucidate Their Genetic Diversity and Vector Capacities.</title>
        <authorList>
            <consortium name="Tick Genome and Microbiome Consortium (TIGMIC)"/>
            <person name="Jia N."/>
            <person name="Wang J."/>
            <person name="Shi W."/>
            <person name="Du L."/>
            <person name="Sun Y."/>
            <person name="Zhan W."/>
            <person name="Jiang J.F."/>
            <person name="Wang Q."/>
            <person name="Zhang B."/>
            <person name="Ji P."/>
            <person name="Bell-Sakyi L."/>
            <person name="Cui X.M."/>
            <person name="Yuan T.T."/>
            <person name="Jiang B.G."/>
            <person name="Yang W.F."/>
            <person name="Lam T.T."/>
            <person name="Chang Q.C."/>
            <person name="Ding S.J."/>
            <person name="Wang X.J."/>
            <person name="Zhu J.G."/>
            <person name="Ruan X.D."/>
            <person name="Zhao L."/>
            <person name="Wei J.T."/>
            <person name="Ye R.Z."/>
            <person name="Que T.C."/>
            <person name="Du C.H."/>
            <person name="Zhou Y.H."/>
            <person name="Cheng J.X."/>
            <person name="Dai P.F."/>
            <person name="Guo W.B."/>
            <person name="Han X.H."/>
            <person name="Huang E.J."/>
            <person name="Li L.F."/>
            <person name="Wei W."/>
            <person name="Gao Y.C."/>
            <person name="Liu J.Z."/>
            <person name="Shao H.Z."/>
            <person name="Wang X."/>
            <person name="Wang C.C."/>
            <person name="Yang T.C."/>
            <person name="Huo Q.B."/>
            <person name="Li W."/>
            <person name="Chen H.Y."/>
            <person name="Chen S.E."/>
            <person name="Zhou L.G."/>
            <person name="Ni X.B."/>
            <person name="Tian J.H."/>
            <person name="Sheng Y."/>
            <person name="Liu T."/>
            <person name="Pan Y.S."/>
            <person name="Xia L.Y."/>
            <person name="Li J."/>
            <person name="Zhao F."/>
            <person name="Cao W.C."/>
        </authorList>
    </citation>
    <scope>NUCLEOTIDE SEQUENCE [LARGE SCALE GENOMIC DNA]</scope>
    <source>
        <strain evidence="1">HaeL-2018</strain>
    </source>
</reference>
<dbReference type="VEuPathDB" id="VectorBase:HLOH_062319"/>
<evidence type="ECO:0000313" key="2">
    <source>
        <dbReference type="Proteomes" id="UP000821853"/>
    </source>
</evidence>
<evidence type="ECO:0000313" key="1">
    <source>
        <dbReference type="EMBL" id="KAH9362927.1"/>
    </source>
</evidence>
<comment type="caution">
    <text evidence="1">The sequence shown here is derived from an EMBL/GenBank/DDBJ whole genome shotgun (WGS) entry which is preliminary data.</text>
</comment>
<sequence>MRAMAMATPAARAKQLVPGRRGVAFHRSRPAPLSAASVSHVWPSALAGGGFLLGLRRFCNIDGADSSSGQWRPPNLQMRAGHFYQFGPACPSTRLFTGRPAERRRRWGRALNNAARL</sequence>
<dbReference type="Proteomes" id="UP000821853">
    <property type="component" value="Chromosome 1"/>
</dbReference>
<dbReference type="EMBL" id="JABSTR010000001">
    <property type="protein sequence ID" value="KAH9362927.1"/>
    <property type="molecule type" value="Genomic_DNA"/>
</dbReference>
<name>A0A9J6FJB4_HAELO</name>
<organism evidence="1 2">
    <name type="scientific">Haemaphysalis longicornis</name>
    <name type="common">Bush tick</name>
    <dbReference type="NCBI Taxonomy" id="44386"/>
    <lineage>
        <taxon>Eukaryota</taxon>
        <taxon>Metazoa</taxon>
        <taxon>Ecdysozoa</taxon>
        <taxon>Arthropoda</taxon>
        <taxon>Chelicerata</taxon>
        <taxon>Arachnida</taxon>
        <taxon>Acari</taxon>
        <taxon>Parasitiformes</taxon>
        <taxon>Ixodida</taxon>
        <taxon>Ixodoidea</taxon>
        <taxon>Ixodidae</taxon>
        <taxon>Haemaphysalinae</taxon>
        <taxon>Haemaphysalis</taxon>
    </lineage>
</organism>
<gene>
    <name evidence="1" type="ORF">HPB48_014291</name>
</gene>
<keyword evidence="2" id="KW-1185">Reference proteome</keyword>
<accession>A0A9J6FJB4</accession>